<evidence type="ECO:0000259" key="5">
    <source>
        <dbReference type="Pfam" id="PF02223"/>
    </source>
</evidence>
<evidence type="ECO:0000256" key="3">
    <source>
        <dbReference type="ARBA" id="ARBA00022741"/>
    </source>
</evidence>
<dbReference type="GO" id="GO:0006233">
    <property type="term" value="P:dTDP biosynthetic process"/>
    <property type="evidence" value="ECO:0007669"/>
    <property type="project" value="TreeGrafter"/>
</dbReference>
<evidence type="ECO:0000256" key="1">
    <source>
        <dbReference type="ARBA" id="ARBA00009776"/>
    </source>
</evidence>
<name>A0A9X4H494_9FIRM</name>
<sequence length="225" mass="26150">MKGKLIALEAGDGSGKGTQAEKLYKRLTAEGYHTKKVEFPNYGSGSSALIKMYLNGEFGSDPNEVNPYIASTFYTVDRYASYKKEWEEFYNKGGIIIADRYTTANMVHQAAKITNDIERENYINWLLHFEFTLFQLPAPDLVIFLDMPPEYSRVLINGRVNKLGEEEKDIHERNYEYIVKSYHNARKIAERHKWRRINCVAGGRLRDIEEIHKEIYQVVRDIVLV</sequence>
<dbReference type="RefSeq" id="WP_277442274.1">
    <property type="nucleotide sequence ID" value="NZ_JAKOAV010000002.1"/>
</dbReference>
<dbReference type="AlphaFoldDB" id="A0A9X4H494"/>
<accession>A0A9X4H494</accession>
<dbReference type="Pfam" id="PF02223">
    <property type="entry name" value="Thymidylate_kin"/>
    <property type="match status" value="1"/>
</dbReference>
<proteinExistence type="inferred from homology"/>
<dbReference type="GO" id="GO:0006227">
    <property type="term" value="P:dUDP biosynthetic process"/>
    <property type="evidence" value="ECO:0007669"/>
    <property type="project" value="TreeGrafter"/>
</dbReference>
<reference evidence="6" key="1">
    <citation type="submission" date="2022-02" db="EMBL/GenBank/DDBJ databases">
        <authorList>
            <person name="Leng L."/>
        </authorList>
    </citation>
    <scope>NUCLEOTIDE SEQUENCE</scope>
    <source>
        <strain evidence="6">JI</strain>
    </source>
</reference>
<dbReference type="GO" id="GO:0005829">
    <property type="term" value="C:cytosol"/>
    <property type="evidence" value="ECO:0007669"/>
    <property type="project" value="TreeGrafter"/>
</dbReference>
<dbReference type="Gene3D" id="3.40.50.300">
    <property type="entry name" value="P-loop containing nucleotide triphosphate hydrolases"/>
    <property type="match status" value="1"/>
</dbReference>
<keyword evidence="7" id="KW-1185">Reference proteome</keyword>
<dbReference type="InterPro" id="IPR027417">
    <property type="entry name" value="P-loop_NTPase"/>
</dbReference>
<dbReference type="SUPFAM" id="SSF52540">
    <property type="entry name" value="P-loop containing nucleoside triphosphate hydrolases"/>
    <property type="match status" value="1"/>
</dbReference>
<gene>
    <name evidence="6" type="ORF">L7E55_01810</name>
</gene>
<evidence type="ECO:0000313" key="7">
    <source>
        <dbReference type="Proteomes" id="UP001154312"/>
    </source>
</evidence>
<dbReference type="FunFam" id="3.40.50.300:FF:002288">
    <property type="entry name" value="Probable thymidylate kinase"/>
    <property type="match status" value="1"/>
</dbReference>
<dbReference type="EMBL" id="JAKOAV010000002">
    <property type="protein sequence ID" value="MDF9407103.1"/>
    <property type="molecule type" value="Genomic_DNA"/>
</dbReference>
<dbReference type="GO" id="GO:0004798">
    <property type="term" value="F:dTMP kinase activity"/>
    <property type="evidence" value="ECO:0007669"/>
    <property type="project" value="TreeGrafter"/>
</dbReference>
<keyword evidence="6" id="KW-0808">Transferase</keyword>
<comment type="similarity">
    <text evidence="1">Belongs to the thymidylate kinase family.</text>
</comment>
<dbReference type="CDD" id="cd01672">
    <property type="entry name" value="TMPK"/>
    <property type="match status" value="1"/>
</dbReference>
<organism evidence="6 7">
    <name type="scientific">Pelotomaculum isophthalicicum JI</name>
    <dbReference type="NCBI Taxonomy" id="947010"/>
    <lineage>
        <taxon>Bacteria</taxon>
        <taxon>Bacillati</taxon>
        <taxon>Bacillota</taxon>
        <taxon>Clostridia</taxon>
        <taxon>Eubacteriales</taxon>
        <taxon>Desulfotomaculaceae</taxon>
        <taxon>Pelotomaculum</taxon>
    </lineage>
</organism>
<evidence type="ECO:0000256" key="4">
    <source>
        <dbReference type="ARBA" id="ARBA00022840"/>
    </source>
</evidence>
<dbReference type="InterPro" id="IPR039430">
    <property type="entry name" value="Thymidylate_kin-like_dom"/>
</dbReference>
<keyword evidence="3" id="KW-0547">Nucleotide-binding</keyword>
<dbReference type="GO" id="GO:0006235">
    <property type="term" value="P:dTTP biosynthetic process"/>
    <property type="evidence" value="ECO:0007669"/>
    <property type="project" value="TreeGrafter"/>
</dbReference>
<comment type="caution">
    <text evidence="6">The sequence shown here is derived from an EMBL/GenBank/DDBJ whole genome shotgun (WGS) entry which is preliminary data.</text>
</comment>
<dbReference type="Proteomes" id="UP001154312">
    <property type="component" value="Unassembled WGS sequence"/>
</dbReference>
<evidence type="ECO:0000256" key="2">
    <source>
        <dbReference type="ARBA" id="ARBA00017144"/>
    </source>
</evidence>
<feature type="domain" description="Thymidylate kinase-like" evidence="5">
    <location>
        <begin position="11"/>
        <end position="190"/>
    </location>
</feature>
<keyword evidence="4" id="KW-0067">ATP-binding</keyword>
<evidence type="ECO:0000313" key="6">
    <source>
        <dbReference type="EMBL" id="MDF9407103.1"/>
    </source>
</evidence>
<dbReference type="GO" id="GO:0005524">
    <property type="term" value="F:ATP binding"/>
    <property type="evidence" value="ECO:0007669"/>
    <property type="project" value="UniProtKB-KW"/>
</dbReference>
<dbReference type="PANTHER" id="PTHR10344">
    <property type="entry name" value="THYMIDYLATE KINASE"/>
    <property type="match status" value="1"/>
</dbReference>
<protein>
    <recommendedName>
        <fullName evidence="2">Thymidylate kinase</fullName>
    </recommendedName>
</protein>
<keyword evidence="6" id="KW-0418">Kinase</keyword>
<dbReference type="PANTHER" id="PTHR10344:SF4">
    <property type="entry name" value="UMP-CMP KINASE 2, MITOCHONDRIAL"/>
    <property type="match status" value="1"/>
</dbReference>